<name>A0A1M6IN87_9FLAO</name>
<dbReference type="PROSITE" id="PS50005">
    <property type="entry name" value="TPR"/>
    <property type="match status" value="3"/>
</dbReference>
<dbReference type="PANTHER" id="PTHR45586:SF1">
    <property type="entry name" value="LIPOPOLYSACCHARIDE ASSEMBLY PROTEIN B"/>
    <property type="match status" value="1"/>
</dbReference>
<dbReference type="PANTHER" id="PTHR45586">
    <property type="entry name" value="TPR REPEAT-CONTAINING PROTEIN PA4667"/>
    <property type="match status" value="1"/>
</dbReference>
<evidence type="ECO:0000313" key="4">
    <source>
        <dbReference type="EMBL" id="SHJ35931.1"/>
    </source>
</evidence>
<keyword evidence="1" id="KW-0677">Repeat</keyword>
<organism evidence="4 5">
    <name type="scientific">Arenibacter nanhaiticus</name>
    <dbReference type="NCBI Taxonomy" id="558155"/>
    <lineage>
        <taxon>Bacteria</taxon>
        <taxon>Pseudomonadati</taxon>
        <taxon>Bacteroidota</taxon>
        <taxon>Flavobacteriia</taxon>
        <taxon>Flavobacteriales</taxon>
        <taxon>Flavobacteriaceae</taxon>
        <taxon>Arenibacter</taxon>
    </lineage>
</organism>
<dbReference type="InterPro" id="IPR051012">
    <property type="entry name" value="CellSynth/LPSAsmb/PSIAsmb"/>
</dbReference>
<dbReference type="RefSeq" id="WP_143150498.1">
    <property type="nucleotide sequence ID" value="NZ_FQYX01000018.1"/>
</dbReference>
<dbReference type="STRING" id="558155.SAMN04487911_11857"/>
<dbReference type="InterPro" id="IPR011990">
    <property type="entry name" value="TPR-like_helical_dom_sf"/>
</dbReference>
<evidence type="ECO:0000313" key="5">
    <source>
        <dbReference type="Proteomes" id="UP000184231"/>
    </source>
</evidence>
<dbReference type="SUPFAM" id="SSF48452">
    <property type="entry name" value="TPR-like"/>
    <property type="match status" value="2"/>
</dbReference>
<evidence type="ECO:0000256" key="3">
    <source>
        <dbReference type="PROSITE-ProRule" id="PRU00339"/>
    </source>
</evidence>
<proteinExistence type="predicted"/>
<dbReference type="OrthoDB" id="9810596at2"/>
<dbReference type="Pfam" id="PF13181">
    <property type="entry name" value="TPR_8"/>
    <property type="match status" value="1"/>
</dbReference>
<dbReference type="Pfam" id="PF13174">
    <property type="entry name" value="TPR_6"/>
    <property type="match status" value="1"/>
</dbReference>
<accession>A0A1M6IN87</accession>
<feature type="repeat" description="TPR" evidence="3">
    <location>
        <begin position="279"/>
        <end position="312"/>
    </location>
</feature>
<keyword evidence="2 3" id="KW-0802">TPR repeat</keyword>
<dbReference type="SMART" id="SM00028">
    <property type="entry name" value="TPR"/>
    <property type="match status" value="8"/>
</dbReference>
<reference evidence="4 5" key="1">
    <citation type="submission" date="2016-11" db="EMBL/GenBank/DDBJ databases">
        <authorList>
            <person name="Jaros S."/>
            <person name="Januszkiewicz K."/>
            <person name="Wedrychowicz H."/>
        </authorList>
    </citation>
    <scope>NUCLEOTIDE SEQUENCE [LARGE SCALE GENOMIC DNA]</scope>
    <source>
        <strain evidence="4 5">CGMCC 1.8863</strain>
    </source>
</reference>
<feature type="repeat" description="TPR" evidence="3">
    <location>
        <begin position="210"/>
        <end position="243"/>
    </location>
</feature>
<dbReference type="Proteomes" id="UP000184231">
    <property type="component" value="Unassembled WGS sequence"/>
</dbReference>
<evidence type="ECO:0000256" key="1">
    <source>
        <dbReference type="ARBA" id="ARBA00022737"/>
    </source>
</evidence>
<dbReference type="AlphaFoldDB" id="A0A1M6IN87"/>
<dbReference type="EMBL" id="FQYX01000018">
    <property type="protein sequence ID" value="SHJ35931.1"/>
    <property type="molecule type" value="Genomic_DNA"/>
</dbReference>
<feature type="repeat" description="TPR" evidence="3">
    <location>
        <begin position="74"/>
        <end position="107"/>
    </location>
</feature>
<dbReference type="InterPro" id="IPR019734">
    <property type="entry name" value="TPR_rpt"/>
</dbReference>
<dbReference type="Gene3D" id="1.25.40.10">
    <property type="entry name" value="Tetratricopeptide repeat domain"/>
    <property type="match status" value="1"/>
</dbReference>
<dbReference type="Pfam" id="PF13414">
    <property type="entry name" value="TPR_11"/>
    <property type="match status" value="1"/>
</dbReference>
<sequence>MIVFFAKGNAQSVSMAVPDSLYATGNYTLAINEYAKKGSLNAQLQIARAYNAMGNYDKALLQYESLVQNNESLELATYELGRLYLKLKKYEKSKELFNQLIEKNKLNPEFYYYLGESLKALERFPESIIAYKNSIKIDSTHLRSLFQLGKYYVLQRERDSVVKYVDQGLRFYADDVSLINLKALAYYNDHLLWWAIPLFERLVKLGEDKEYIHEKMGLAYLSTGKFKESKESYFKLLQFDEDNPKALYGLGTAYWKLQERDSAKAYIKKSIEVQKVVLDKEYNALARLAMEQNDLKLAIKYYKKAYQEDPTAYLYKYEECLLTDQYYKDPKMSLQCYKAYQEKFGSQNDYFSEFVAKRLSEIKEEIHMKTY</sequence>
<protein>
    <submittedName>
        <fullName evidence="4">Tetratricopeptide repeat-containing protein</fullName>
    </submittedName>
</protein>
<evidence type="ECO:0000256" key="2">
    <source>
        <dbReference type="ARBA" id="ARBA00022803"/>
    </source>
</evidence>
<keyword evidence="5" id="KW-1185">Reference proteome</keyword>
<dbReference type="Pfam" id="PF13432">
    <property type="entry name" value="TPR_16"/>
    <property type="match status" value="1"/>
</dbReference>
<gene>
    <name evidence="4" type="ORF">SAMN04487911_11857</name>
</gene>